<dbReference type="InterPro" id="IPR052396">
    <property type="entry name" value="Meiotic_Drive_Suppr_Kinase"/>
</dbReference>
<dbReference type="PROSITE" id="PS50011">
    <property type="entry name" value="PROTEIN_KINASE_DOM"/>
    <property type="match status" value="1"/>
</dbReference>
<name>A0A2A9PEA7_OPHUN</name>
<dbReference type="SUPFAM" id="SSF56112">
    <property type="entry name" value="Protein kinase-like (PK-like)"/>
    <property type="match status" value="1"/>
</dbReference>
<dbReference type="InterPro" id="IPR000719">
    <property type="entry name" value="Prot_kinase_dom"/>
</dbReference>
<evidence type="ECO:0000256" key="1">
    <source>
        <dbReference type="SAM" id="MobiDB-lite"/>
    </source>
</evidence>
<dbReference type="GO" id="GO:0004672">
    <property type="term" value="F:protein kinase activity"/>
    <property type="evidence" value="ECO:0007669"/>
    <property type="project" value="InterPro"/>
</dbReference>
<dbReference type="Gene3D" id="1.10.510.10">
    <property type="entry name" value="Transferase(Phosphotransferase) domain 1"/>
    <property type="match status" value="1"/>
</dbReference>
<dbReference type="OrthoDB" id="8905873at2759"/>
<evidence type="ECO:0000313" key="4">
    <source>
        <dbReference type="Proteomes" id="UP000037136"/>
    </source>
</evidence>
<dbReference type="EMBL" id="LAZP02000183">
    <property type="protein sequence ID" value="PFH59658.1"/>
    <property type="molecule type" value="Genomic_DNA"/>
</dbReference>
<organism evidence="3 4">
    <name type="scientific">Ophiocordyceps unilateralis</name>
    <name type="common">Zombie-ant fungus</name>
    <name type="synonym">Torrubia unilateralis</name>
    <dbReference type="NCBI Taxonomy" id="268505"/>
    <lineage>
        <taxon>Eukaryota</taxon>
        <taxon>Fungi</taxon>
        <taxon>Dikarya</taxon>
        <taxon>Ascomycota</taxon>
        <taxon>Pezizomycotina</taxon>
        <taxon>Sordariomycetes</taxon>
        <taxon>Hypocreomycetidae</taxon>
        <taxon>Hypocreales</taxon>
        <taxon>Ophiocordycipitaceae</taxon>
        <taxon>Ophiocordyceps</taxon>
    </lineage>
</organism>
<dbReference type="Proteomes" id="UP000037136">
    <property type="component" value="Unassembled WGS sequence"/>
</dbReference>
<protein>
    <recommendedName>
        <fullName evidence="2">Protein kinase domain-containing protein</fullName>
    </recommendedName>
</protein>
<feature type="compositionally biased region" description="Acidic residues" evidence="1">
    <location>
        <begin position="453"/>
        <end position="466"/>
    </location>
</feature>
<dbReference type="PANTHER" id="PTHR37171:SF1">
    <property type="entry name" value="SERINE_THREONINE-PROTEIN KINASE YRZF-RELATED"/>
    <property type="match status" value="1"/>
</dbReference>
<evidence type="ECO:0000259" key="2">
    <source>
        <dbReference type="PROSITE" id="PS50011"/>
    </source>
</evidence>
<keyword evidence="4" id="KW-1185">Reference proteome</keyword>
<dbReference type="PANTHER" id="PTHR37171">
    <property type="entry name" value="SERINE/THREONINE-PROTEIN KINASE YRZF-RELATED"/>
    <property type="match status" value="1"/>
</dbReference>
<feature type="region of interest" description="Disordered" evidence="1">
    <location>
        <begin position="21"/>
        <end position="42"/>
    </location>
</feature>
<sequence>MSEPQSPQELKRILQDLQEARQRAEEAEKAREEAEKAREELERQVRPSTLDEYITNCHVFLSSKFVIEPNKSLQSKGSITNPRNKWCPSTLKRWSNFIELQRHVFGLLYESYPADTRAFQSQVALVTTGERLSRLSRRTIGGEKRLEFFSHAIVEDPVQLIIDKLKLSEDTKNAFRLGNGITFEHDPHALSDVSEEVVGTEIPSTINVPTTPGHDIDLYQLRPDQICVYSSDEPNSKRKILYVSEYKAPHKLIAPHLRIGLRDMNIYTEVVSRKTKPTKDFEDERSQYDADLLTASAITETYHYMILSGLEYGLLTTGEVIVFLHIDWDEPETLLYHLAEPSEEWKANRTHPHLCTAVGQYLAFSLIALGSTIHGQDERERAKANLNTWEVDFEATLHKIPEDERRACKSSAGFKPVNYEGVDRSPYPLRWKKQKPTPEPSARELFRNRREPPDDDDDDDDNEEGPPDTPSPAERGSGAGTRRSQRVLALRSRGGGGQGGTQGGTQGGSQRGSQQNHCTKEPEHCTKELEYCTQKCLLGLVRGRLLDTACPNAALHVKKVSKRARHALDQAQFLDLLWKQMKRTLDGGITPLSEGGARGVLFKVTLLAYGYTFVAKGTVKAFIKHLEHEAAVYERLRSLQGVHVPVFLGAIDLRSMSRIYYFDHRVYVIHMMFLSWGGPVICLDGLEKAAVRPFYEKADQSLEAVHGAGVLHNDVRTANVLWNAEVNGVFIIDFERAVLLDQQPRPLAPLAPSKGNRKMTSVDSDGMKLADRRTRRELERELYNELCTMTSIFYLHFIELAFEGVLGRNEDFFLVPGRSPFHYAAQSSAGGGVDATPRVRRVSSVLGARKGE</sequence>
<feature type="region of interest" description="Disordered" evidence="1">
    <location>
        <begin position="415"/>
        <end position="518"/>
    </location>
</feature>
<proteinExistence type="predicted"/>
<comment type="caution">
    <text evidence="3">The sequence shown here is derived from an EMBL/GenBank/DDBJ whole genome shotgun (WGS) entry which is preliminary data.</text>
</comment>
<reference evidence="3 4" key="1">
    <citation type="journal article" date="2015" name="BMC Genomics">
        <title>Gene expression during zombie ant biting behavior reflects the complexity underlying fungal parasitic behavioral manipulation.</title>
        <authorList>
            <person name="de Bekker C."/>
            <person name="Ohm R.A."/>
            <person name="Loreto R.G."/>
            <person name="Sebastian A."/>
            <person name="Albert I."/>
            <person name="Merrow M."/>
            <person name="Brachmann A."/>
            <person name="Hughes D.P."/>
        </authorList>
    </citation>
    <scope>NUCLEOTIDE SEQUENCE [LARGE SCALE GENOMIC DNA]</scope>
    <source>
        <strain evidence="3 4">SC16a</strain>
    </source>
</reference>
<dbReference type="STRING" id="268505.A0A2A9PEA7"/>
<accession>A0A2A9PEA7</accession>
<dbReference type="GO" id="GO:0005524">
    <property type="term" value="F:ATP binding"/>
    <property type="evidence" value="ECO:0007669"/>
    <property type="project" value="InterPro"/>
</dbReference>
<evidence type="ECO:0000313" key="3">
    <source>
        <dbReference type="EMBL" id="PFH59658.1"/>
    </source>
</evidence>
<feature type="domain" description="Protein kinase" evidence="2">
    <location>
        <begin position="587"/>
        <end position="852"/>
    </location>
</feature>
<gene>
    <name evidence="3" type="ORF">XA68_12063</name>
</gene>
<feature type="compositionally biased region" description="Basic and acidic residues" evidence="1">
    <location>
        <begin position="441"/>
        <end position="452"/>
    </location>
</feature>
<dbReference type="InterPro" id="IPR011009">
    <property type="entry name" value="Kinase-like_dom_sf"/>
</dbReference>
<feature type="compositionally biased region" description="Gly residues" evidence="1">
    <location>
        <begin position="493"/>
        <end position="510"/>
    </location>
</feature>
<dbReference type="AlphaFoldDB" id="A0A2A9PEA7"/>
<reference evidence="3 4" key="2">
    <citation type="journal article" date="2017" name="Sci. Rep.">
        <title>Ant-infecting Ophiocordyceps genomes reveal a high diversity of potential behavioral manipulation genes and a possible major role for enterotoxins.</title>
        <authorList>
            <person name="de Bekker C."/>
            <person name="Ohm R.A."/>
            <person name="Evans H.C."/>
            <person name="Brachmann A."/>
            <person name="Hughes D.P."/>
        </authorList>
    </citation>
    <scope>NUCLEOTIDE SEQUENCE [LARGE SCALE GENOMIC DNA]</scope>
    <source>
        <strain evidence="3 4">SC16a</strain>
    </source>
</reference>